<evidence type="ECO:0000259" key="2">
    <source>
        <dbReference type="Pfam" id="PF26130"/>
    </source>
</evidence>
<feature type="region of interest" description="Disordered" evidence="1">
    <location>
        <begin position="361"/>
        <end position="386"/>
    </location>
</feature>
<name>A0AAQ3RIQ6_VIGMU</name>
<sequence>MGDLPGSFPGKAVNNPYKLPGRYKWYQSLASPSTVWFEDEPCGAGGSWQASSGRPEVILGWVTFREVFPESVRVMTKHTGKPRGDVWGHSTVPEDVFSVFPVRSEGEVEGFLDGSTRCRSLVKVDSQFLLQFPNRKHVLSLKLRCRFVPKHCRNEAQRVLRQLITVVGRHGGTSMGSIRALETGRRLRESLGFPIWRVLISPAVVLVQSLAAVEEGGSSNGDGVSVDPSEVKYGLCEMVNNKAICPNVAPKDGNLRFDIVESESMLPDFKYDGDFKLWWKKSKQRLLNNLKILSDDRESLYLANYAKANDEEVEIYVEQVPSEAQQGHVEAIKEEVNMVEEEDDMVEEEANVAKEEANVAKEEGNVAKEEEEGSGEDKVDDSEEERMTNDVGEFGMENERVVHDDRNINPILYMWSRMKNTKKTMRRRNNVDEGLFIINEEVGDHDINEM</sequence>
<dbReference type="AlphaFoldDB" id="A0AAQ3RIQ6"/>
<dbReference type="Pfam" id="PF26130">
    <property type="entry name" value="PB1-like"/>
    <property type="match status" value="1"/>
</dbReference>
<evidence type="ECO:0000313" key="3">
    <source>
        <dbReference type="EMBL" id="WVY95591.1"/>
    </source>
</evidence>
<dbReference type="Proteomes" id="UP001374535">
    <property type="component" value="Chromosome 9"/>
</dbReference>
<proteinExistence type="predicted"/>
<organism evidence="3 4">
    <name type="scientific">Vigna mungo</name>
    <name type="common">Black gram</name>
    <name type="synonym">Phaseolus mungo</name>
    <dbReference type="NCBI Taxonomy" id="3915"/>
    <lineage>
        <taxon>Eukaryota</taxon>
        <taxon>Viridiplantae</taxon>
        <taxon>Streptophyta</taxon>
        <taxon>Embryophyta</taxon>
        <taxon>Tracheophyta</taxon>
        <taxon>Spermatophyta</taxon>
        <taxon>Magnoliopsida</taxon>
        <taxon>eudicotyledons</taxon>
        <taxon>Gunneridae</taxon>
        <taxon>Pentapetalae</taxon>
        <taxon>rosids</taxon>
        <taxon>fabids</taxon>
        <taxon>Fabales</taxon>
        <taxon>Fabaceae</taxon>
        <taxon>Papilionoideae</taxon>
        <taxon>50 kb inversion clade</taxon>
        <taxon>NPAAA clade</taxon>
        <taxon>indigoferoid/millettioid clade</taxon>
        <taxon>Phaseoleae</taxon>
        <taxon>Vigna</taxon>
    </lineage>
</organism>
<evidence type="ECO:0000256" key="1">
    <source>
        <dbReference type="SAM" id="MobiDB-lite"/>
    </source>
</evidence>
<feature type="compositionally biased region" description="Acidic residues" evidence="1">
    <location>
        <begin position="369"/>
        <end position="384"/>
    </location>
</feature>
<evidence type="ECO:0000313" key="4">
    <source>
        <dbReference type="Proteomes" id="UP001374535"/>
    </source>
</evidence>
<keyword evidence="4" id="KW-1185">Reference proteome</keyword>
<reference evidence="3 4" key="1">
    <citation type="journal article" date="2023" name="Life. Sci Alliance">
        <title>Evolutionary insights into 3D genome organization and epigenetic landscape of Vigna mungo.</title>
        <authorList>
            <person name="Junaid A."/>
            <person name="Singh B."/>
            <person name="Bhatia S."/>
        </authorList>
    </citation>
    <scope>NUCLEOTIDE SEQUENCE [LARGE SCALE GENOMIC DNA]</scope>
    <source>
        <strain evidence="3">Urdbean</strain>
    </source>
</reference>
<dbReference type="InterPro" id="IPR058594">
    <property type="entry name" value="PB1-like_dom_pln"/>
</dbReference>
<dbReference type="EMBL" id="CP144692">
    <property type="protein sequence ID" value="WVY95591.1"/>
    <property type="molecule type" value="Genomic_DNA"/>
</dbReference>
<gene>
    <name evidence="3" type="ORF">V8G54_027742</name>
</gene>
<protein>
    <recommendedName>
        <fullName evidence="2">PB1-like domain-containing protein</fullName>
    </recommendedName>
</protein>
<accession>A0AAQ3RIQ6</accession>
<feature type="domain" description="PB1-like" evidence="2">
    <location>
        <begin position="257"/>
        <end position="318"/>
    </location>
</feature>